<accession>A0A392VL70</accession>
<dbReference type="EMBL" id="LXQA011186932">
    <property type="protein sequence ID" value="MCI88203.1"/>
    <property type="molecule type" value="Genomic_DNA"/>
</dbReference>
<evidence type="ECO:0000313" key="1">
    <source>
        <dbReference type="EMBL" id="MCI88203.1"/>
    </source>
</evidence>
<organism evidence="1 2">
    <name type="scientific">Trifolium medium</name>
    <dbReference type="NCBI Taxonomy" id="97028"/>
    <lineage>
        <taxon>Eukaryota</taxon>
        <taxon>Viridiplantae</taxon>
        <taxon>Streptophyta</taxon>
        <taxon>Embryophyta</taxon>
        <taxon>Tracheophyta</taxon>
        <taxon>Spermatophyta</taxon>
        <taxon>Magnoliopsida</taxon>
        <taxon>eudicotyledons</taxon>
        <taxon>Gunneridae</taxon>
        <taxon>Pentapetalae</taxon>
        <taxon>rosids</taxon>
        <taxon>fabids</taxon>
        <taxon>Fabales</taxon>
        <taxon>Fabaceae</taxon>
        <taxon>Papilionoideae</taxon>
        <taxon>50 kb inversion clade</taxon>
        <taxon>NPAAA clade</taxon>
        <taxon>Hologalegina</taxon>
        <taxon>IRL clade</taxon>
        <taxon>Trifolieae</taxon>
        <taxon>Trifolium</taxon>
    </lineage>
</organism>
<feature type="non-terminal residue" evidence="1">
    <location>
        <position position="49"/>
    </location>
</feature>
<proteinExistence type="predicted"/>
<reference evidence="1 2" key="1">
    <citation type="journal article" date="2018" name="Front. Plant Sci.">
        <title>Red Clover (Trifolium pratense) and Zigzag Clover (T. medium) - A Picture of Genomic Similarities and Differences.</title>
        <authorList>
            <person name="Dluhosova J."/>
            <person name="Istvanek J."/>
            <person name="Nedelnik J."/>
            <person name="Repkova J."/>
        </authorList>
    </citation>
    <scope>NUCLEOTIDE SEQUENCE [LARGE SCALE GENOMIC DNA]</scope>
    <source>
        <strain evidence="2">cv. 10/8</strain>
        <tissue evidence="1">Leaf</tissue>
    </source>
</reference>
<dbReference type="Proteomes" id="UP000265520">
    <property type="component" value="Unassembled WGS sequence"/>
</dbReference>
<keyword evidence="2" id="KW-1185">Reference proteome</keyword>
<protein>
    <submittedName>
        <fullName evidence="1">Uncharacterized protein</fullName>
    </submittedName>
</protein>
<comment type="caution">
    <text evidence="1">The sequence shown here is derived from an EMBL/GenBank/DDBJ whole genome shotgun (WGS) entry which is preliminary data.</text>
</comment>
<sequence length="49" mass="5648">MKREEKILGEANRMAKEERSQTKEVVVVVVDEVEVLEIVLFVECRVTVS</sequence>
<dbReference type="AlphaFoldDB" id="A0A392VL70"/>
<evidence type="ECO:0000313" key="2">
    <source>
        <dbReference type="Proteomes" id="UP000265520"/>
    </source>
</evidence>
<name>A0A392VL70_9FABA</name>